<dbReference type="PANTHER" id="PTHR47505:SF1">
    <property type="entry name" value="DNA UTILIZATION PROTEIN YHGH"/>
    <property type="match status" value="1"/>
</dbReference>
<reference evidence="1 2" key="1">
    <citation type="submission" date="2019-03" db="EMBL/GenBank/DDBJ databases">
        <title>Genomic Encyclopedia of Type Strains, Phase IV (KMG-IV): sequencing the most valuable type-strain genomes for metagenomic binning, comparative biology and taxonomic classification.</title>
        <authorList>
            <person name="Goeker M."/>
        </authorList>
    </citation>
    <scope>NUCLEOTIDE SEQUENCE [LARGE SCALE GENOMIC DNA]</scope>
    <source>
        <strain evidence="1 2">DSM 45934</strain>
    </source>
</reference>
<dbReference type="PANTHER" id="PTHR47505">
    <property type="entry name" value="DNA UTILIZATION PROTEIN YHGH"/>
    <property type="match status" value="1"/>
</dbReference>
<accession>A0A4R2K791</accession>
<dbReference type="Proteomes" id="UP000295680">
    <property type="component" value="Unassembled WGS sequence"/>
</dbReference>
<protein>
    <submittedName>
        <fullName evidence="1">Phosphoribosyl transferase-like protein</fullName>
    </submittedName>
</protein>
<evidence type="ECO:0000313" key="1">
    <source>
        <dbReference type="EMBL" id="TCO65698.1"/>
    </source>
</evidence>
<gene>
    <name evidence="1" type="ORF">EV192_1011490</name>
</gene>
<sequence length="153" mass="16142">MYALAKYDGPARRAVIAYKERGRRELAAHFGRLLAEALARLSGPGVVVVPAPSRAAAARRRGGQHMLEVARRTGVPVRSVLRLDRRARDSVGLDRAGRAANLKGRIRCAPLARGTEVIVVDDVITTGATAAACADVLRKAGANVKAVLALTAT</sequence>
<dbReference type="AlphaFoldDB" id="A0A4R2K791"/>
<dbReference type="Gene3D" id="3.40.50.2020">
    <property type="match status" value="1"/>
</dbReference>
<proteinExistence type="predicted"/>
<dbReference type="InterPro" id="IPR051910">
    <property type="entry name" value="ComF/GntX_DNA_util-trans"/>
</dbReference>
<organism evidence="1 2">
    <name type="scientific">Actinocrispum wychmicini</name>
    <dbReference type="NCBI Taxonomy" id="1213861"/>
    <lineage>
        <taxon>Bacteria</taxon>
        <taxon>Bacillati</taxon>
        <taxon>Actinomycetota</taxon>
        <taxon>Actinomycetes</taxon>
        <taxon>Pseudonocardiales</taxon>
        <taxon>Pseudonocardiaceae</taxon>
        <taxon>Actinocrispum</taxon>
    </lineage>
</organism>
<name>A0A4R2K791_9PSEU</name>
<keyword evidence="1" id="KW-0808">Transferase</keyword>
<comment type="caution">
    <text evidence="1">The sequence shown here is derived from an EMBL/GenBank/DDBJ whole genome shotgun (WGS) entry which is preliminary data.</text>
</comment>
<dbReference type="SUPFAM" id="SSF53271">
    <property type="entry name" value="PRTase-like"/>
    <property type="match status" value="1"/>
</dbReference>
<dbReference type="GO" id="GO:0016740">
    <property type="term" value="F:transferase activity"/>
    <property type="evidence" value="ECO:0007669"/>
    <property type="project" value="UniProtKB-KW"/>
</dbReference>
<evidence type="ECO:0000313" key="2">
    <source>
        <dbReference type="Proteomes" id="UP000295680"/>
    </source>
</evidence>
<dbReference type="InterPro" id="IPR029057">
    <property type="entry name" value="PRTase-like"/>
</dbReference>
<keyword evidence="2" id="KW-1185">Reference proteome</keyword>
<dbReference type="EMBL" id="SLWS01000001">
    <property type="protein sequence ID" value="TCO65698.1"/>
    <property type="molecule type" value="Genomic_DNA"/>
</dbReference>